<evidence type="ECO:0000259" key="15">
    <source>
        <dbReference type="PROSITE" id="PS51669"/>
    </source>
</evidence>
<dbReference type="Gene3D" id="3.10.20.740">
    <property type="match status" value="1"/>
</dbReference>
<dbReference type="PROSITE" id="PS00641">
    <property type="entry name" value="COMPLEX1_75K_1"/>
    <property type="match status" value="1"/>
</dbReference>
<comment type="cofactor">
    <cofactor evidence="13">
        <name>[2Fe-2S] cluster</name>
        <dbReference type="ChEBI" id="CHEBI:190135"/>
    </cofactor>
    <text evidence="13">Binds 1 [2Fe-2S] cluster per subunit.</text>
</comment>
<dbReference type="GO" id="GO:0042773">
    <property type="term" value="P:ATP synthesis coupled electron transport"/>
    <property type="evidence" value="ECO:0007669"/>
    <property type="project" value="InterPro"/>
</dbReference>
<evidence type="ECO:0000256" key="12">
    <source>
        <dbReference type="ARBA" id="ARBA00047712"/>
    </source>
</evidence>
<name>A0A370DQ55_9GAMM</name>
<dbReference type="Pfam" id="PF13510">
    <property type="entry name" value="Fer2_4"/>
    <property type="match status" value="1"/>
</dbReference>
<dbReference type="InterPro" id="IPR006963">
    <property type="entry name" value="Mopterin_OxRdtase_4Fe-4S_dom"/>
</dbReference>
<comment type="catalytic activity">
    <reaction evidence="12 13">
        <text>a quinone + NADH + 5 H(+)(in) = a quinol + NAD(+) + 4 H(+)(out)</text>
        <dbReference type="Rhea" id="RHEA:57888"/>
        <dbReference type="ChEBI" id="CHEBI:15378"/>
        <dbReference type="ChEBI" id="CHEBI:24646"/>
        <dbReference type="ChEBI" id="CHEBI:57540"/>
        <dbReference type="ChEBI" id="CHEBI:57945"/>
        <dbReference type="ChEBI" id="CHEBI:132124"/>
    </reaction>
</comment>
<keyword evidence="6 13" id="KW-0479">Metal-binding</keyword>
<evidence type="ECO:0000256" key="2">
    <source>
        <dbReference type="ARBA" id="ARBA00005404"/>
    </source>
</evidence>
<evidence type="ECO:0000256" key="1">
    <source>
        <dbReference type="ARBA" id="ARBA00001966"/>
    </source>
</evidence>
<dbReference type="Pfam" id="PF22117">
    <property type="entry name" value="Fer4_Nqo3"/>
    <property type="match status" value="1"/>
</dbReference>
<keyword evidence="9 13" id="KW-0411">Iron-sulfur</keyword>
<dbReference type="Gene3D" id="3.30.70.20">
    <property type="match status" value="1"/>
</dbReference>
<keyword evidence="3 13" id="KW-0004">4Fe-4S</keyword>
<dbReference type="InterPro" id="IPR001041">
    <property type="entry name" value="2Fe-2S_ferredoxin-type"/>
</dbReference>
<dbReference type="FunFam" id="3.30.70.20:FF:000002">
    <property type="entry name" value="NADH-ubiquinone oxidoreductase 75 kDa subunit"/>
    <property type="match status" value="1"/>
</dbReference>
<dbReference type="GO" id="GO:0016020">
    <property type="term" value="C:membrane"/>
    <property type="evidence" value="ECO:0007669"/>
    <property type="project" value="InterPro"/>
</dbReference>
<evidence type="ECO:0000313" key="18">
    <source>
        <dbReference type="Proteomes" id="UP000254771"/>
    </source>
</evidence>
<keyword evidence="5 13" id="KW-0874">Quinone</keyword>
<dbReference type="GO" id="GO:0051539">
    <property type="term" value="F:4 iron, 4 sulfur cluster binding"/>
    <property type="evidence" value="ECO:0007669"/>
    <property type="project" value="UniProtKB-KW"/>
</dbReference>
<dbReference type="CDD" id="cd02772">
    <property type="entry name" value="MopB_NDH-1_NuoG2"/>
    <property type="match status" value="1"/>
</dbReference>
<evidence type="ECO:0000256" key="10">
    <source>
        <dbReference type="ARBA" id="ARBA00023027"/>
    </source>
</evidence>
<dbReference type="PANTHER" id="PTHR43105:SF13">
    <property type="entry name" value="NADH-UBIQUINONE OXIDOREDUCTASE 75 KDA SUBUNIT, MITOCHONDRIAL"/>
    <property type="match status" value="1"/>
</dbReference>
<evidence type="ECO:0000256" key="8">
    <source>
        <dbReference type="ARBA" id="ARBA00023004"/>
    </source>
</evidence>
<evidence type="ECO:0000259" key="14">
    <source>
        <dbReference type="PROSITE" id="PS51085"/>
    </source>
</evidence>
<dbReference type="SMART" id="SM00929">
    <property type="entry name" value="NADH-G_4Fe-4S_3"/>
    <property type="match status" value="1"/>
</dbReference>
<dbReference type="PROSITE" id="PS51839">
    <property type="entry name" value="4FE4S_HC3"/>
    <property type="match status" value="1"/>
</dbReference>
<dbReference type="Pfam" id="PF22151">
    <property type="entry name" value="Fer4_NDSU1"/>
    <property type="match status" value="1"/>
</dbReference>
<feature type="domain" description="4Fe-4S Mo/W bis-MGD-type" evidence="15">
    <location>
        <begin position="220"/>
        <end position="276"/>
    </location>
</feature>
<dbReference type="InterPro" id="IPR009010">
    <property type="entry name" value="Asp_de-COase-like_dom_sf"/>
</dbReference>
<dbReference type="SUPFAM" id="SSF54292">
    <property type="entry name" value="2Fe-2S ferredoxin-like"/>
    <property type="match status" value="1"/>
</dbReference>
<feature type="domain" description="2Fe-2S ferredoxin-type" evidence="14">
    <location>
        <begin position="5"/>
        <end position="83"/>
    </location>
</feature>
<evidence type="ECO:0000256" key="3">
    <source>
        <dbReference type="ARBA" id="ARBA00022485"/>
    </source>
</evidence>
<dbReference type="Proteomes" id="UP000254771">
    <property type="component" value="Unassembled WGS sequence"/>
</dbReference>
<evidence type="ECO:0000256" key="7">
    <source>
        <dbReference type="ARBA" id="ARBA00022967"/>
    </source>
</evidence>
<evidence type="ECO:0000256" key="4">
    <source>
        <dbReference type="ARBA" id="ARBA00022714"/>
    </source>
</evidence>
<dbReference type="AlphaFoldDB" id="A0A370DQ55"/>
<dbReference type="InterPro" id="IPR006656">
    <property type="entry name" value="Mopterin_OxRdtase"/>
</dbReference>
<dbReference type="SUPFAM" id="SSF50692">
    <property type="entry name" value="ADC-like"/>
    <property type="match status" value="1"/>
</dbReference>
<evidence type="ECO:0000259" key="16">
    <source>
        <dbReference type="PROSITE" id="PS51839"/>
    </source>
</evidence>
<gene>
    <name evidence="17" type="ORF">DIZ78_06140</name>
</gene>
<organism evidence="17 18">
    <name type="scientific">endosymbiont of Escarpia spicata</name>
    <dbReference type="NCBI Taxonomy" id="2200908"/>
    <lineage>
        <taxon>Bacteria</taxon>
        <taxon>Pseudomonadati</taxon>
        <taxon>Pseudomonadota</taxon>
        <taxon>Gammaproteobacteria</taxon>
        <taxon>sulfur-oxidizing symbionts</taxon>
    </lineage>
</organism>
<keyword evidence="4 13" id="KW-0001">2Fe-2S</keyword>
<dbReference type="PROSITE" id="PS00643">
    <property type="entry name" value="COMPLEX1_75K_3"/>
    <property type="match status" value="1"/>
</dbReference>
<dbReference type="EMBL" id="QFXE01000007">
    <property type="protein sequence ID" value="RDH87068.1"/>
    <property type="molecule type" value="Genomic_DNA"/>
</dbReference>
<accession>A0A370DQ55</accession>
<dbReference type="Pfam" id="PF10588">
    <property type="entry name" value="NADH-G_4Fe-4S_3"/>
    <property type="match status" value="1"/>
</dbReference>
<evidence type="ECO:0000256" key="9">
    <source>
        <dbReference type="ARBA" id="ARBA00023014"/>
    </source>
</evidence>
<dbReference type="InterPro" id="IPR000283">
    <property type="entry name" value="NADH_UbQ_OxRdtase_75kDa_su_CS"/>
</dbReference>
<dbReference type="GO" id="GO:0046872">
    <property type="term" value="F:metal ion binding"/>
    <property type="evidence" value="ECO:0007669"/>
    <property type="project" value="UniProtKB-UniRule"/>
</dbReference>
<evidence type="ECO:0000256" key="11">
    <source>
        <dbReference type="ARBA" id="ARBA00026021"/>
    </source>
</evidence>
<dbReference type="InterPro" id="IPR036010">
    <property type="entry name" value="2Fe-2S_ferredoxin-like_sf"/>
</dbReference>
<protein>
    <recommendedName>
        <fullName evidence="13">NADH-quinone oxidoreductase</fullName>
        <ecNumber evidence="13">7.1.1.-</ecNumber>
    </recommendedName>
</protein>
<keyword evidence="10 13" id="KW-0520">NAD</keyword>
<comment type="subunit">
    <text evidence="11">Composed of 13 different subunits. Subunits NuoCD, E, F, and G constitute the peripheral sector of the complex.</text>
</comment>
<comment type="similarity">
    <text evidence="2 13">Belongs to the complex I 75 kDa subunit family.</text>
</comment>
<dbReference type="Gene3D" id="3.40.228.10">
    <property type="entry name" value="Dimethylsulfoxide Reductase, domain 2"/>
    <property type="match status" value="1"/>
</dbReference>
<dbReference type="PROSITE" id="PS00642">
    <property type="entry name" value="COMPLEX1_75K_2"/>
    <property type="match status" value="1"/>
</dbReference>
<keyword evidence="7 13" id="KW-1278">Translocase</keyword>
<dbReference type="Pfam" id="PF00384">
    <property type="entry name" value="Molybdopterin"/>
    <property type="match status" value="1"/>
</dbReference>
<dbReference type="PROSITE" id="PS51669">
    <property type="entry name" value="4FE4S_MOW_BIS_MGD"/>
    <property type="match status" value="1"/>
</dbReference>
<evidence type="ECO:0000256" key="6">
    <source>
        <dbReference type="ARBA" id="ARBA00022723"/>
    </source>
</evidence>
<evidence type="ECO:0000256" key="5">
    <source>
        <dbReference type="ARBA" id="ARBA00022719"/>
    </source>
</evidence>
<dbReference type="InterPro" id="IPR019574">
    <property type="entry name" value="NADH_UbQ_OxRdtase_Gsu_4Fe4S-bd"/>
</dbReference>
<dbReference type="NCBIfam" id="TIGR01973">
    <property type="entry name" value="NuoG"/>
    <property type="match status" value="1"/>
</dbReference>
<dbReference type="CDD" id="cd00207">
    <property type="entry name" value="fer2"/>
    <property type="match status" value="1"/>
</dbReference>
<comment type="function">
    <text evidence="13">NDH-1 shuttles electrons from NADH, via FMN and iron-sulfur (Fe-S) centers, to quinones in the respiratory chain. Couples the redox reaction to proton translocation (for every two electrons transferred, four hydrogen ions are translocated across the cytoplasmic membrane), and thus conserves the redox energy in a proton gradient.</text>
</comment>
<comment type="caution">
    <text evidence="17">The sequence shown here is derived from an EMBL/GenBank/DDBJ whole genome shotgun (WGS) entry which is preliminary data.</text>
</comment>
<comment type="cofactor">
    <cofactor evidence="1 13">
        <name>[4Fe-4S] cluster</name>
        <dbReference type="ChEBI" id="CHEBI:49883"/>
    </cofactor>
</comment>
<dbReference type="EC" id="7.1.1.-" evidence="13"/>
<dbReference type="GO" id="GO:0051537">
    <property type="term" value="F:2 iron, 2 sulfur cluster binding"/>
    <property type="evidence" value="ECO:0007669"/>
    <property type="project" value="UniProtKB-UniRule"/>
</dbReference>
<proteinExistence type="inferred from homology"/>
<dbReference type="GO" id="GO:0008137">
    <property type="term" value="F:NADH dehydrogenase (ubiquinone) activity"/>
    <property type="evidence" value="ECO:0007669"/>
    <property type="project" value="UniProtKB-UniRule"/>
</dbReference>
<reference evidence="17 18" key="1">
    <citation type="journal article" date="2018" name="ISME J.">
        <title>Endosymbiont genomes yield clues of tubeworm success.</title>
        <authorList>
            <person name="Li Y."/>
            <person name="Liles M.R."/>
            <person name="Halanych K.M."/>
        </authorList>
    </citation>
    <scope>NUCLEOTIDE SEQUENCE [LARGE SCALE GENOMIC DNA]</scope>
    <source>
        <strain evidence="17">A1462</strain>
    </source>
</reference>
<sequence>MTQDSMVTIEVNGRELKAKAGDMLIEVTDEAGIDIPRFCYHKKLSISASCRQCLVEVKNAPKPLPACATPVMEGMKVFTHSPLALAAQKGTMEFLLINHPLDCPICDQGGECELQDVAVSCGSDVSRFVEGKRVVPAKNIGPLIATEMTRCIHCTRCVRFGEEIAGIREMGATGRGEHMVIGTYIEKSIDSELSGNIIDLCPVGALTSKPFRFSARAWELTQVEGVAPHDSVGSNLHLHLRGNKVMRVAPKDNESINECWISDRDRFSYQGLYSDDRLTVPKIKQSGEWQDVTWEVALDMAAAGLQEIGEGEQIATLVSPSSTLEELYLAQKVTRGLGSNNIDYRLRQGDFRLDGAEPAFSWLGLKISEIENLNAALLVGSNTRKEQPILAHNLRKAAVNGAKVHFINPLQLELNYTASQQVTTPAGMVQSLAAVAKALGATGEGAAAKVIDKAVADDDAKAIASALKDADKAAVMLGNIAAAHPDYSILCVLASMVANASGATFGFLAEAANSVGARLAGAMPDLLPGAKVAAEKGLDVMKLQKLPRKGYLLLGAEPGYDFWDAGLTRNALESADLVVALNTHTSPALEAAADIMLPIAAFAETSGTYVNTAGEWQSFRGAVKPLGEARPAWKVLRVLGNLLDQEDCEYTSSEQVRDELASLCEGVMPDNSVGKTESADLQSAVDGLIRIGDVPPYALDSLVRRASALQQTKDAAPAAICINAEEAKKAGLADCDSAVVTQDGREATLPVSIDANIPDGCVRISAGLAGTETLGAQFGEVTLEKA</sequence>
<dbReference type="Gene3D" id="3.40.50.740">
    <property type="match status" value="2"/>
</dbReference>
<evidence type="ECO:0000313" key="17">
    <source>
        <dbReference type="EMBL" id="RDH87068.1"/>
    </source>
</evidence>
<dbReference type="GO" id="GO:0016651">
    <property type="term" value="F:oxidoreductase activity, acting on NAD(P)H"/>
    <property type="evidence" value="ECO:0007669"/>
    <property type="project" value="InterPro"/>
</dbReference>
<feature type="domain" description="4Fe-4S His(Cys)3-ligated-type" evidence="16">
    <location>
        <begin position="83"/>
        <end position="122"/>
    </location>
</feature>
<dbReference type="InterPro" id="IPR050123">
    <property type="entry name" value="Prok_molybdopt-oxidoreductase"/>
</dbReference>
<keyword evidence="18" id="KW-1185">Reference proteome</keyword>
<dbReference type="PROSITE" id="PS51085">
    <property type="entry name" value="2FE2S_FER_2"/>
    <property type="match status" value="1"/>
</dbReference>
<dbReference type="InterPro" id="IPR054351">
    <property type="entry name" value="NADH_UbQ_OxRdtase_ferredoxin"/>
</dbReference>
<dbReference type="SUPFAM" id="SSF53706">
    <property type="entry name" value="Formate dehydrogenase/DMSO reductase, domains 1-3"/>
    <property type="match status" value="1"/>
</dbReference>
<dbReference type="FunFam" id="3.10.20.740:FF:000001">
    <property type="entry name" value="NADH-quinone oxidoreductase subunit G"/>
    <property type="match status" value="1"/>
</dbReference>
<evidence type="ECO:0000256" key="13">
    <source>
        <dbReference type="RuleBase" id="RU003525"/>
    </source>
</evidence>
<dbReference type="GO" id="GO:0048038">
    <property type="term" value="F:quinone binding"/>
    <property type="evidence" value="ECO:0007669"/>
    <property type="project" value="UniProtKB-UniRule"/>
</dbReference>
<dbReference type="SUPFAM" id="SSF54862">
    <property type="entry name" value="4Fe-4S ferredoxins"/>
    <property type="match status" value="1"/>
</dbReference>
<dbReference type="PANTHER" id="PTHR43105">
    <property type="entry name" value="RESPIRATORY NITRATE REDUCTASE"/>
    <property type="match status" value="1"/>
</dbReference>
<dbReference type="InterPro" id="IPR010228">
    <property type="entry name" value="NADH_UbQ_OxRdtase_Gsu"/>
</dbReference>
<keyword evidence="8 13" id="KW-0408">Iron</keyword>